<dbReference type="PROSITE" id="PS51257">
    <property type="entry name" value="PROKAR_LIPOPROTEIN"/>
    <property type="match status" value="1"/>
</dbReference>
<evidence type="ECO:0000313" key="7">
    <source>
        <dbReference type="Proteomes" id="UP000236729"/>
    </source>
</evidence>
<dbReference type="CDD" id="cd08503">
    <property type="entry name" value="PBP2_NikA_DppA_OppA_like_17"/>
    <property type="match status" value="1"/>
</dbReference>
<reference evidence="4" key="1">
    <citation type="submission" date="2016-10" db="EMBL/GenBank/DDBJ databases">
        <authorList>
            <person name="de Groot N.N."/>
        </authorList>
    </citation>
    <scope>NUCLEOTIDE SEQUENCE [LARGE SCALE GENOMIC DNA]</scope>
    <source>
        <strain evidence="4">ATCC 20501</strain>
    </source>
</reference>
<dbReference type="EMBL" id="FNVB01000002">
    <property type="protein sequence ID" value="SEF57674.1"/>
    <property type="molecule type" value="Genomic_DNA"/>
</dbReference>
<evidence type="ECO:0000313" key="4">
    <source>
        <dbReference type="EMBL" id="SEF57674.1"/>
    </source>
</evidence>
<dbReference type="Pfam" id="PF00496">
    <property type="entry name" value="SBP_bac_5"/>
    <property type="match status" value="1"/>
</dbReference>
<dbReference type="SUPFAM" id="SSF53850">
    <property type="entry name" value="Periplasmic binding protein-like II"/>
    <property type="match status" value="1"/>
</dbReference>
<dbReference type="Proteomes" id="UP000199690">
    <property type="component" value="Unassembled WGS sequence"/>
</dbReference>
<dbReference type="InterPro" id="IPR030678">
    <property type="entry name" value="Peptide/Ni-bd"/>
</dbReference>
<evidence type="ECO:0000313" key="6">
    <source>
        <dbReference type="Proteomes" id="UP000199690"/>
    </source>
</evidence>
<dbReference type="GO" id="GO:0015833">
    <property type="term" value="P:peptide transport"/>
    <property type="evidence" value="ECO:0007669"/>
    <property type="project" value="TreeGrafter"/>
</dbReference>
<protein>
    <submittedName>
        <fullName evidence="4">Peptide/nickel transport system substrate-binding protein</fullName>
    </submittedName>
</protein>
<dbReference type="Gene3D" id="3.10.105.10">
    <property type="entry name" value="Dipeptide-binding Protein, Domain 3"/>
    <property type="match status" value="1"/>
</dbReference>
<gene>
    <name evidence="4" type="ORF">SAMN02982929_00123</name>
    <name evidence="5" type="ORF">SAMN05216506_101909</name>
</gene>
<keyword evidence="6" id="KW-1185">Reference proteome</keyword>
<feature type="domain" description="Solute-binding protein family 5" evidence="3">
    <location>
        <begin position="77"/>
        <end position="396"/>
    </location>
</feature>
<dbReference type="SMR" id="A0A1H5T4J7"/>
<name>A0A1H5T4J7_9PSEU</name>
<dbReference type="RefSeq" id="WP_177247385.1">
    <property type="nucleotide sequence ID" value="NZ_FNVB01000002.1"/>
</dbReference>
<evidence type="ECO:0000256" key="1">
    <source>
        <dbReference type="ARBA" id="ARBA00022729"/>
    </source>
</evidence>
<dbReference type="InterPro" id="IPR039424">
    <property type="entry name" value="SBP_5"/>
</dbReference>
<dbReference type="PANTHER" id="PTHR30290">
    <property type="entry name" value="PERIPLASMIC BINDING COMPONENT OF ABC TRANSPORTER"/>
    <property type="match status" value="1"/>
</dbReference>
<dbReference type="Gene3D" id="3.40.190.10">
    <property type="entry name" value="Periplasmic binding protein-like II"/>
    <property type="match status" value="1"/>
</dbReference>
<dbReference type="InterPro" id="IPR000914">
    <property type="entry name" value="SBP_5_dom"/>
</dbReference>
<dbReference type="GO" id="GO:1904680">
    <property type="term" value="F:peptide transmembrane transporter activity"/>
    <property type="evidence" value="ECO:0007669"/>
    <property type="project" value="TreeGrafter"/>
</dbReference>
<dbReference type="EMBL" id="FOME01000001">
    <property type="protein sequence ID" value="SFC50474.1"/>
    <property type="molecule type" value="Genomic_DNA"/>
</dbReference>
<feature type="signal peptide" evidence="2">
    <location>
        <begin position="1"/>
        <end position="21"/>
    </location>
</feature>
<accession>A0A1H5T4J7</accession>
<sequence length="504" mass="53917">MINRRALFGAALGSLAVASLAACGGGAGGPDGRLRVAFPTGGAKESLDPHTSSLFVDQARAKALFDTLVGYADDMSVVPRLAESWESDATGTRWSIRLREARFHDGRPVTADDVLHSYRRIADPATSSPARKQFLDVDFAASRARSASELELVLHTPNFEFPSAWGAPAAEIVPAGTSDFTAPIGSGPFRFGSFQPGRPAVFTRFDGYWDGAAELPELEFVPINDESARVAALLSGQVHYIHDISANSAQLVQGDGRARLLAAPHGTMQAVALKVDRAPFDDPRLVRAALSGVDRRALVDVALSGHGRLGNDLFGKGLRHYPPDLPQRERDADRARSLVREAGAEGLAVELLTSTVDPCFESASALIAQQLTEIGLRVSPRVGPPETYFSDIRTSGVAALTRTAPLPLPTFLSERIRSGAGTGNYTGYRSPAFDSLFRRAMSAVDEVERSRLLGDAQRLARDESGLLVWGFSDWNVAVSASVSGVRAAPPNSLDWARFERASLG</sequence>
<proteinExistence type="predicted"/>
<accession>A0A1I1JPI9</accession>
<evidence type="ECO:0000313" key="5">
    <source>
        <dbReference type="EMBL" id="SFC50474.1"/>
    </source>
</evidence>
<dbReference type="Proteomes" id="UP000236729">
    <property type="component" value="Unassembled WGS sequence"/>
</dbReference>
<dbReference type="GO" id="GO:0042597">
    <property type="term" value="C:periplasmic space"/>
    <property type="evidence" value="ECO:0007669"/>
    <property type="project" value="UniProtKB-ARBA"/>
</dbReference>
<feature type="chain" id="PRO_5030027913" evidence="2">
    <location>
        <begin position="22"/>
        <end position="504"/>
    </location>
</feature>
<evidence type="ECO:0000259" key="3">
    <source>
        <dbReference type="Pfam" id="PF00496"/>
    </source>
</evidence>
<organism evidence="4 7">
    <name type="scientific">Saccharopolyspora kobensis</name>
    <dbReference type="NCBI Taxonomy" id="146035"/>
    <lineage>
        <taxon>Bacteria</taxon>
        <taxon>Bacillati</taxon>
        <taxon>Actinomycetota</taxon>
        <taxon>Actinomycetes</taxon>
        <taxon>Pseudonocardiales</taxon>
        <taxon>Pseudonocardiaceae</taxon>
        <taxon>Saccharopolyspora</taxon>
    </lineage>
</organism>
<evidence type="ECO:0000256" key="2">
    <source>
        <dbReference type="SAM" id="SignalP"/>
    </source>
</evidence>
<dbReference type="PIRSF" id="PIRSF002741">
    <property type="entry name" value="MppA"/>
    <property type="match status" value="1"/>
</dbReference>
<dbReference type="GO" id="GO:0043190">
    <property type="term" value="C:ATP-binding cassette (ABC) transporter complex"/>
    <property type="evidence" value="ECO:0007669"/>
    <property type="project" value="InterPro"/>
</dbReference>
<keyword evidence="1 2" id="KW-0732">Signal</keyword>
<reference evidence="6 7" key="2">
    <citation type="submission" date="2016-10" db="EMBL/GenBank/DDBJ databases">
        <authorList>
            <person name="Varghese N."/>
            <person name="Submissions S."/>
        </authorList>
    </citation>
    <scope>NUCLEOTIDE SEQUENCE [LARGE SCALE GENOMIC DNA]</scope>
    <source>
        <strain evidence="7">ATCC 20501</strain>
        <strain evidence="5 6">CGMCC 4.3529</strain>
    </source>
</reference>
<dbReference type="PANTHER" id="PTHR30290:SF38">
    <property type="entry name" value="D,D-DIPEPTIDE-BINDING PERIPLASMIC PROTEIN DDPA-RELATED"/>
    <property type="match status" value="1"/>
</dbReference>
<dbReference type="AlphaFoldDB" id="A0A1H5T4J7"/>